<name>A0A917W2Q2_9ACTN</name>
<reference evidence="2" key="1">
    <citation type="journal article" date="2014" name="Int. J. Syst. Evol. Microbiol.">
        <title>Complete genome sequence of Corynebacterium casei LMG S-19264T (=DSM 44701T), isolated from a smear-ripened cheese.</title>
        <authorList>
            <consortium name="US DOE Joint Genome Institute (JGI-PGF)"/>
            <person name="Walter F."/>
            <person name="Albersmeier A."/>
            <person name="Kalinowski J."/>
            <person name="Ruckert C."/>
        </authorList>
    </citation>
    <scope>NUCLEOTIDE SEQUENCE</scope>
    <source>
        <strain evidence="2">CGMCC 4.7306</strain>
    </source>
</reference>
<accession>A0A917W2Q2</accession>
<keyword evidence="1" id="KW-0472">Membrane</keyword>
<proteinExistence type="predicted"/>
<evidence type="ECO:0000256" key="1">
    <source>
        <dbReference type="SAM" id="Phobius"/>
    </source>
</evidence>
<keyword evidence="1" id="KW-1133">Transmembrane helix</keyword>
<dbReference type="Proteomes" id="UP000613840">
    <property type="component" value="Unassembled WGS sequence"/>
</dbReference>
<protein>
    <submittedName>
        <fullName evidence="2">Uncharacterized protein</fullName>
    </submittedName>
</protein>
<gene>
    <name evidence="2" type="ORF">GCM10011575_12970</name>
</gene>
<feature type="transmembrane region" description="Helical" evidence="1">
    <location>
        <begin position="12"/>
        <end position="29"/>
    </location>
</feature>
<dbReference type="AlphaFoldDB" id="A0A917W2Q2"/>
<keyword evidence="3" id="KW-1185">Reference proteome</keyword>
<evidence type="ECO:0000313" key="3">
    <source>
        <dbReference type="Proteomes" id="UP000613840"/>
    </source>
</evidence>
<feature type="transmembrane region" description="Helical" evidence="1">
    <location>
        <begin position="35"/>
        <end position="52"/>
    </location>
</feature>
<reference evidence="2" key="2">
    <citation type="submission" date="2020-09" db="EMBL/GenBank/DDBJ databases">
        <authorList>
            <person name="Sun Q."/>
            <person name="Zhou Y."/>
        </authorList>
    </citation>
    <scope>NUCLEOTIDE SEQUENCE</scope>
    <source>
        <strain evidence="2">CGMCC 4.7306</strain>
    </source>
</reference>
<comment type="caution">
    <text evidence="2">The sequence shown here is derived from an EMBL/GenBank/DDBJ whole genome shotgun (WGS) entry which is preliminary data.</text>
</comment>
<dbReference type="EMBL" id="BMMZ01000002">
    <property type="protein sequence ID" value="GGL56016.1"/>
    <property type="molecule type" value="Genomic_DNA"/>
</dbReference>
<organism evidence="2 3">
    <name type="scientific">Microlunatus endophyticus</name>
    <dbReference type="NCBI Taxonomy" id="1716077"/>
    <lineage>
        <taxon>Bacteria</taxon>
        <taxon>Bacillati</taxon>
        <taxon>Actinomycetota</taxon>
        <taxon>Actinomycetes</taxon>
        <taxon>Propionibacteriales</taxon>
        <taxon>Propionibacteriaceae</taxon>
        <taxon>Microlunatus</taxon>
    </lineage>
</organism>
<keyword evidence="1" id="KW-0812">Transmembrane</keyword>
<dbReference type="RefSeq" id="WP_188894320.1">
    <property type="nucleotide sequence ID" value="NZ_BMMZ01000002.1"/>
</dbReference>
<sequence length="53" mass="5277">MHSPGPQTNQALLIALVLAFATGVVTIAVGSLCAAWVAIGHGILGLVVVLLVT</sequence>
<evidence type="ECO:0000313" key="2">
    <source>
        <dbReference type="EMBL" id="GGL56016.1"/>
    </source>
</evidence>